<sequence length="199" mass="22669">MALIVIIGGQAVGKMTVGVELEKQIDGKLLYNHQTIDLYADFLGYTEETFKLSDFTRKKLFKAFAENSQTNLVKHLIFTVMIAFNEEADRLFLRDIATIFHEQEQAVYFVQLVTDLQTRLKRNTTPQRLAAKPSKRDIAFSQQEILTSHEKYQLAIPADDFAALYPEIACLTIDNTQLSPEDCSTRIIDTFKLKGARPC</sequence>
<proteinExistence type="predicted"/>
<dbReference type="InterPro" id="IPR027417">
    <property type="entry name" value="P-loop_NTPase"/>
</dbReference>
<reference evidence="1" key="1">
    <citation type="submission" date="2016-06" db="EMBL/GenBank/DDBJ databases">
        <authorList>
            <person name="Van Tyne D."/>
        </authorList>
    </citation>
    <scope>NUCLEOTIDE SEQUENCE</scope>
    <source>
        <strain evidence="1">JM9A</strain>
    </source>
</reference>
<organism evidence="1 2">
    <name type="scientific">Enterococcus diestrammenae</name>
    <dbReference type="NCBI Taxonomy" id="1155073"/>
    <lineage>
        <taxon>Bacteria</taxon>
        <taxon>Bacillati</taxon>
        <taxon>Bacillota</taxon>
        <taxon>Bacilli</taxon>
        <taxon>Lactobacillales</taxon>
        <taxon>Enterococcaceae</taxon>
        <taxon>Enterococcus</taxon>
    </lineage>
</organism>
<keyword evidence="2" id="KW-1185">Reference proteome</keyword>
<protein>
    <recommendedName>
        <fullName evidence="3">Shikimate kinase</fullName>
    </recommendedName>
</protein>
<gene>
    <name evidence="1" type="ORF">BAU18_001504</name>
</gene>
<dbReference type="RefSeq" id="WP_161869206.1">
    <property type="nucleotide sequence ID" value="NZ_MAEI02000001.1"/>
</dbReference>
<name>A0ABV0F5M0_9ENTE</name>
<reference evidence="1" key="2">
    <citation type="submission" date="2024-02" db="EMBL/GenBank/DDBJ databases">
        <title>The Genome Sequence of Enterococcus diestrammenae JM9A.</title>
        <authorList>
            <person name="Earl A."/>
            <person name="Manson A."/>
            <person name="Gilmore M."/>
            <person name="Sanders J."/>
            <person name="Shea T."/>
            <person name="Howe W."/>
            <person name="Livny J."/>
            <person name="Cuomo C."/>
            <person name="Neafsey D."/>
            <person name="Birren B."/>
        </authorList>
    </citation>
    <scope>NUCLEOTIDE SEQUENCE</scope>
    <source>
        <strain evidence="1">JM9A</strain>
    </source>
</reference>
<accession>A0ABV0F5M0</accession>
<dbReference type="SUPFAM" id="SSF52540">
    <property type="entry name" value="P-loop containing nucleoside triphosphate hydrolases"/>
    <property type="match status" value="1"/>
</dbReference>
<evidence type="ECO:0008006" key="3">
    <source>
        <dbReference type="Google" id="ProtNLM"/>
    </source>
</evidence>
<dbReference type="Gene3D" id="3.40.50.300">
    <property type="entry name" value="P-loop containing nucleotide triphosphate hydrolases"/>
    <property type="match status" value="1"/>
</dbReference>
<evidence type="ECO:0000313" key="2">
    <source>
        <dbReference type="Proteomes" id="UP001429357"/>
    </source>
</evidence>
<evidence type="ECO:0000313" key="1">
    <source>
        <dbReference type="EMBL" id="MEO1781911.1"/>
    </source>
</evidence>
<dbReference type="Proteomes" id="UP001429357">
    <property type="component" value="Unassembled WGS sequence"/>
</dbReference>
<comment type="caution">
    <text evidence="1">The sequence shown here is derived from an EMBL/GenBank/DDBJ whole genome shotgun (WGS) entry which is preliminary data.</text>
</comment>
<dbReference type="EMBL" id="MAEI02000001">
    <property type="protein sequence ID" value="MEO1781911.1"/>
    <property type="molecule type" value="Genomic_DNA"/>
</dbReference>